<keyword evidence="1" id="KW-1133">Transmembrane helix</keyword>
<accession>A0A645FH24</accession>
<gene>
    <name evidence="2" type="ORF">SDC9_160960</name>
</gene>
<organism evidence="2">
    <name type="scientific">bioreactor metagenome</name>
    <dbReference type="NCBI Taxonomy" id="1076179"/>
    <lineage>
        <taxon>unclassified sequences</taxon>
        <taxon>metagenomes</taxon>
        <taxon>ecological metagenomes</taxon>
    </lineage>
</organism>
<comment type="caution">
    <text evidence="2">The sequence shown here is derived from an EMBL/GenBank/DDBJ whole genome shotgun (WGS) entry which is preliminary data.</text>
</comment>
<keyword evidence="1" id="KW-0812">Transmembrane</keyword>
<proteinExistence type="predicted"/>
<dbReference type="AlphaFoldDB" id="A0A645FH24"/>
<evidence type="ECO:0000313" key="2">
    <source>
        <dbReference type="EMBL" id="MPN13637.1"/>
    </source>
</evidence>
<feature type="transmembrane region" description="Helical" evidence="1">
    <location>
        <begin position="6"/>
        <end position="24"/>
    </location>
</feature>
<evidence type="ECO:0000256" key="1">
    <source>
        <dbReference type="SAM" id="Phobius"/>
    </source>
</evidence>
<keyword evidence="1" id="KW-0472">Membrane</keyword>
<protein>
    <submittedName>
        <fullName evidence="2">Uncharacterized protein</fullName>
    </submittedName>
</protein>
<name>A0A645FH24_9ZZZZ</name>
<sequence length="39" mass="4340">MSKINGKIAVFIVFLILVVLYGFIQIPMAQEAKITGFLI</sequence>
<reference evidence="2" key="1">
    <citation type="submission" date="2019-08" db="EMBL/GenBank/DDBJ databases">
        <authorList>
            <person name="Kucharzyk K."/>
            <person name="Murdoch R.W."/>
            <person name="Higgins S."/>
            <person name="Loffler F."/>
        </authorList>
    </citation>
    <scope>NUCLEOTIDE SEQUENCE</scope>
</reference>
<dbReference type="EMBL" id="VSSQ01060156">
    <property type="protein sequence ID" value="MPN13637.1"/>
    <property type="molecule type" value="Genomic_DNA"/>
</dbReference>